<dbReference type="EMBL" id="BK014812">
    <property type="protein sequence ID" value="DAD76893.1"/>
    <property type="molecule type" value="Genomic_DNA"/>
</dbReference>
<name>A0A8S5M3N1_9CAUD</name>
<organism evidence="1">
    <name type="scientific">Siphoviridae sp. ct9iM43</name>
    <dbReference type="NCBI Taxonomy" id="2826177"/>
    <lineage>
        <taxon>Viruses</taxon>
        <taxon>Duplodnaviria</taxon>
        <taxon>Heunggongvirae</taxon>
        <taxon>Uroviricota</taxon>
        <taxon>Caudoviricetes</taxon>
    </lineage>
</organism>
<proteinExistence type="predicted"/>
<reference evidence="1" key="1">
    <citation type="journal article" date="2021" name="Proc. Natl. Acad. Sci. U.S.A.">
        <title>A Catalog of Tens of Thousands of Viruses from Human Metagenomes Reveals Hidden Associations with Chronic Diseases.</title>
        <authorList>
            <person name="Tisza M.J."/>
            <person name="Buck C.B."/>
        </authorList>
    </citation>
    <scope>NUCLEOTIDE SEQUENCE</scope>
    <source>
        <strain evidence="1">Ct9iM43</strain>
    </source>
</reference>
<protein>
    <submittedName>
        <fullName evidence="1">Uncharacterized protein</fullName>
    </submittedName>
</protein>
<evidence type="ECO:0000313" key="1">
    <source>
        <dbReference type="EMBL" id="DAD76893.1"/>
    </source>
</evidence>
<accession>A0A8S5M3N1</accession>
<sequence length="151" mass="18359">MTSGIKDELIEDIQQICKKFGIEIAIDDYDKDELTAEQYETLKFPVVFYNIYHKNVSQIDFEGNKYRYDEGMEVILTMESREETELFNMLYLFLVNMEATNEYFGVRKYKRKIRDVFKLQETTSYFKGRRYFKKVLQFTYYAEHLINKNFN</sequence>